<dbReference type="InterPro" id="IPR000182">
    <property type="entry name" value="GNAT_dom"/>
</dbReference>
<dbReference type="CDD" id="cd04301">
    <property type="entry name" value="NAT_SF"/>
    <property type="match status" value="1"/>
</dbReference>
<dbReference type="EMBL" id="FUXX01000009">
    <property type="protein sequence ID" value="SKA59966.1"/>
    <property type="molecule type" value="Genomic_DNA"/>
</dbReference>
<sequence>MELTYTTKKQISVENYVDLISSTSLKDRRPLNDYERIEQMLKNASLTVTAWDGKELVGIARSVTDFAYCCYVSDLAVRGAYQKKGIGKKLLQITKDNIHNNAKIILLAAPQAEEYYSHIGFEKHKAAFVSSGVFVI</sequence>
<dbReference type="InterPro" id="IPR016181">
    <property type="entry name" value="Acyl_CoA_acyltransferase"/>
</dbReference>
<dbReference type="PROSITE" id="PS51186">
    <property type="entry name" value="GNAT"/>
    <property type="match status" value="1"/>
</dbReference>
<proteinExistence type="predicted"/>
<dbReference type="InterPro" id="IPR053144">
    <property type="entry name" value="Acetyltransferase_Butenolide"/>
</dbReference>
<organism evidence="2 3">
    <name type="scientific">Succinivibrio dextrinosolvens DSM 3072</name>
    <dbReference type="NCBI Taxonomy" id="1123324"/>
    <lineage>
        <taxon>Bacteria</taxon>
        <taxon>Pseudomonadati</taxon>
        <taxon>Pseudomonadota</taxon>
        <taxon>Gammaproteobacteria</taxon>
        <taxon>Aeromonadales</taxon>
        <taxon>Succinivibrionaceae</taxon>
        <taxon>Succinivibrio</taxon>
    </lineage>
</organism>
<feature type="domain" description="N-acetyltransferase" evidence="1">
    <location>
        <begin position="3"/>
        <end position="136"/>
    </location>
</feature>
<dbReference type="AlphaFoldDB" id="A0A1T4V507"/>
<dbReference type="Pfam" id="PF13673">
    <property type="entry name" value="Acetyltransf_10"/>
    <property type="match status" value="1"/>
</dbReference>
<keyword evidence="3" id="KW-1185">Reference proteome</keyword>
<dbReference type="GO" id="GO:0016747">
    <property type="term" value="F:acyltransferase activity, transferring groups other than amino-acyl groups"/>
    <property type="evidence" value="ECO:0007669"/>
    <property type="project" value="InterPro"/>
</dbReference>
<dbReference type="PANTHER" id="PTHR43233:SF1">
    <property type="entry name" value="FAMILY N-ACETYLTRANSFERASE, PUTATIVE (AFU_ORTHOLOGUE AFUA_6G03350)-RELATED"/>
    <property type="match status" value="1"/>
</dbReference>
<keyword evidence="2" id="KW-0808">Transferase</keyword>
<name>A0A1T4V507_9GAMM</name>
<gene>
    <name evidence="2" type="ORF">SAMN02745213_00770</name>
</gene>
<dbReference type="SUPFAM" id="SSF55729">
    <property type="entry name" value="Acyl-CoA N-acyltransferases (Nat)"/>
    <property type="match status" value="1"/>
</dbReference>
<dbReference type="STRING" id="83771.SAMN02910357_02530"/>
<dbReference type="Proteomes" id="UP000242432">
    <property type="component" value="Unassembled WGS sequence"/>
</dbReference>
<accession>A0A1T4V507</accession>
<dbReference type="RefSeq" id="WP_078928315.1">
    <property type="nucleotide sequence ID" value="NZ_FUXX01000009.1"/>
</dbReference>
<evidence type="ECO:0000313" key="3">
    <source>
        <dbReference type="Proteomes" id="UP000242432"/>
    </source>
</evidence>
<evidence type="ECO:0000313" key="2">
    <source>
        <dbReference type="EMBL" id="SKA59966.1"/>
    </source>
</evidence>
<evidence type="ECO:0000259" key="1">
    <source>
        <dbReference type="PROSITE" id="PS51186"/>
    </source>
</evidence>
<protein>
    <submittedName>
        <fullName evidence="2">Acetyltransferase (GNAT) domain-containing protein</fullName>
    </submittedName>
</protein>
<dbReference type="PANTHER" id="PTHR43233">
    <property type="entry name" value="FAMILY N-ACETYLTRANSFERASE, PUTATIVE (AFU_ORTHOLOGUE AFUA_6G03350)-RELATED"/>
    <property type="match status" value="1"/>
</dbReference>
<reference evidence="3" key="1">
    <citation type="submission" date="2017-02" db="EMBL/GenBank/DDBJ databases">
        <authorList>
            <person name="Varghese N."/>
            <person name="Submissions S."/>
        </authorList>
    </citation>
    <scope>NUCLEOTIDE SEQUENCE [LARGE SCALE GENOMIC DNA]</scope>
    <source>
        <strain evidence="3">DSM 3072</strain>
    </source>
</reference>
<dbReference type="Gene3D" id="3.40.630.30">
    <property type="match status" value="1"/>
</dbReference>